<sequence length="62" mass="6736">MEAQAFLAATLAAHVGFAMFVTVHAFMTGRDAGKWPFVTLAFGLAGIAAYFFYDETSEQARI</sequence>
<keyword evidence="1" id="KW-0472">Membrane</keyword>
<dbReference type="RefSeq" id="WP_179261172.1">
    <property type="nucleotide sequence ID" value="NZ_CP058601.1"/>
</dbReference>
<proteinExistence type="predicted"/>
<reference evidence="2 3" key="1">
    <citation type="submission" date="2020-07" db="EMBL/GenBank/DDBJ databases">
        <authorList>
            <person name="Cui H."/>
        </authorList>
    </citation>
    <scope>NUCLEOTIDE SEQUENCE [LARGE SCALE GENOMIC DNA]</scope>
    <source>
        <strain evidence="2 3">YPL8</strain>
    </source>
</reference>
<dbReference type="AlphaFoldDB" id="A0A7D5KJH0"/>
<keyword evidence="1" id="KW-1133">Transmembrane helix</keyword>
<evidence type="ECO:0000256" key="1">
    <source>
        <dbReference type="SAM" id="Phobius"/>
    </source>
</evidence>
<dbReference type="KEGG" id="haly:HYG82_11480"/>
<dbReference type="GeneID" id="56033921"/>
<feature type="transmembrane region" description="Helical" evidence="1">
    <location>
        <begin position="35"/>
        <end position="53"/>
    </location>
</feature>
<keyword evidence="1" id="KW-0812">Transmembrane</keyword>
<evidence type="ECO:0000313" key="3">
    <source>
        <dbReference type="Proteomes" id="UP000509241"/>
    </source>
</evidence>
<dbReference type="Proteomes" id="UP000509241">
    <property type="component" value="Chromosome"/>
</dbReference>
<organism evidence="2 3">
    <name type="scientific">Natrinema halophilum</name>
    <dbReference type="NCBI Taxonomy" id="1699371"/>
    <lineage>
        <taxon>Archaea</taxon>
        <taxon>Methanobacteriati</taxon>
        <taxon>Methanobacteriota</taxon>
        <taxon>Stenosarchaea group</taxon>
        <taxon>Halobacteria</taxon>
        <taxon>Halobacteriales</taxon>
        <taxon>Natrialbaceae</taxon>
        <taxon>Natrinema</taxon>
    </lineage>
</organism>
<gene>
    <name evidence="2" type="ORF">HYG82_11480</name>
</gene>
<evidence type="ECO:0000313" key="2">
    <source>
        <dbReference type="EMBL" id="QLG49439.1"/>
    </source>
</evidence>
<protein>
    <submittedName>
        <fullName evidence="2">Uncharacterized protein</fullName>
    </submittedName>
</protein>
<name>A0A7D5KJH0_9EURY</name>
<dbReference type="EMBL" id="CP058601">
    <property type="protein sequence ID" value="QLG49439.1"/>
    <property type="molecule type" value="Genomic_DNA"/>
</dbReference>
<accession>A0A7D5KJH0</accession>
<keyword evidence="3" id="KW-1185">Reference proteome</keyword>
<dbReference type="OrthoDB" id="154740at2157"/>